<organism evidence="1">
    <name type="scientific">Siphoviridae sp. ctlgF9</name>
    <dbReference type="NCBI Taxonomy" id="2825649"/>
    <lineage>
        <taxon>Viruses</taxon>
        <taxon>Duplodnaviria</taxon>
        <taxon>Heunggongvirae</taxon>
        <taxon>Uroviricota</taxon>
        <taxon>Caudoviricetes</taxon>
    </lineage>
</organism>
<name>A0A8S5PUW9_9CAUD</name>
<reference evidence="1" key="1">
    <citation type="journal article" date="2021" name="Proc. Natl. Acad. Sci. U.S.A.">
        <title>A Catalog of Tens of Thousands of Viruses from Human Metagenomes Reveals Hidden Associations with Chronic Diseases.</title>
        <authorList>
            <person name="Tisza M.J."/>
            <person name="Buck C.B."/>
        </authorList>
    </citation>
    <scope>NUCLEOTIDE SEQUENCE</scope>
    <source>
        <strain evidence="1">CtlgF9</strain>
    </source>
</reference>
<dbReference type="EMBL" id="BK015517">
    <property type="protein sequence ID" value="DAE10666.1"/>
    <property type="molecule type" value="Genomic_DNA"/>
</dbReference>
<proteinExistence type="predicted"/>
<accession>A0A8S5PUW9</accession>
<evidence type="ECO:0000313" key="1">
    <source>
        <dbReference type="EMBL" id="DAE10666.1"/>
    </source>
</evidence>
<sequence length="41" mass="4912">MDDEPVAEVNYMMKIFYLEDKRSEYENKKAMRQNSSVNNHG</sequence>
<protein>
    <submittedName>
        <fullName evidence="1">Uncharacterized protein</fullName>
    </submittedName>
</protein>